<keyword evidence="7" id="KW-1185">Reference proteome</keyword>
<dbReference type="InterPro" id="IPR058031">
    <property type="entry name" value="AAA_lid_NorR"/>
</dbReference>
<dbReference type="PROSITE" id="PS50045">
    <property type="entry name" value="SIGMA54_INTERACT_4"/>
    <property type="match status" value="1"/>
</dbReference>
<dbReference type="SUPFAM" id="SSF52540">
    <property type="entry name" value="P-loop containing nucleoside triphosphate hydrolases"/>
    <property type="match status" value="1"/>
</dbReference>
<dbReference type="PRINTS" id="PR01590">
    <property type="entry name" value="HTHFIS"/>
</dbReference>
<dbReference type="InterPro" id="IPR002197">
    <property type="entry name" value="HTH_Fis"/>
</dbReference>
<dbReference type="RefSeq" id="WP_380697854.1">
    <property type="nucleotide sequence ID" value="NZ_JBHRYR010000004.1"/>
</dbReference>
<keyword evidence="4" id="KW-0804">Transcription</keyword>
<dbReference type="InterPro" id="IPR027417">
    <property type="entry name" value="P-loop_NTPase"/>
</dbReference>
<dbReference type="PROSITE" id="PS00688">
    <property type="entry name" value="SIGMA54_INTERACT_3"/>
    <property type="match status" value="1"/>
</dbReference>
<dbReference type="PANTHER" id="PTHR32071">
    <property type="entry name" value="TRANSCRIPTIONAL REGULATORY PROTEIN"/>
    <property type="match status" value="1"/>
</dbReference>
<dbReference type="CDD" id="cd00009">
    <property type="entry name" value="AAA"/>
    <property type="match status" value="1"/>
</dbReference>
<evidence type="ECO:0000313" key="6">
    <source>
        <dbReference type="EMBL" id="MFC3854006.1"/>
    </source>
</evidence>
<dbReference type="Proteomes" id="UP001595617">
    <property type="component" value="Unassembled WGS sequence"/>
</dbReference>
<evidence type="ECO:0000256" key="1">
    <source>
        <dbReference type="ARBA" id="ARBA00022741"/>
    </source>
</evidence>
<comment type="caution">
    <text evidence="6">The sequence shown here is derived from an EMBL/GenBank/DDBJ whole genome shotgun (WGS) entry which is preliminary data.</text>
</comment>
<dbReference type="Pfam" id="PF25601">
    <property type="entry name" value="AAA_lid_14"/>
    <property type="match status" value="1"/>
</dbReference>
<evidence type="ECO:0000259" key="5">
    <source>
        <dbReference type="PROSITE" id="PS50045"/>
    </source>
</evidence>
<dbReference type="InterPro" id="IPR025662">
    <property type="entry name" value="Sigma_54_int_dom_ATP-bd_1"/>
</dbReference>
<proteinExistence type="predicted"/>
<gene>
    <name evidence="6" type="ORF">ACFOOG_14275</name>
</gene>
<dbReference type="Gene3D" id="3.40.50.300">
    <property type="entry name" value="P-loop containing nucleotide triphosphate hydrolases"/>
    <property type="match status" value="1"/>
</dbReference>
<dbReference type="PANTHER" id="PTHR32071:SF14">
    <property type="entry name" value="TRANSCRIPTIONAL REGULATORY PROTEIN RTCR"/>
    <property type="match status" value="1"/>
</dbReference>
<dbReference type="Pfam" id="PF00158">
    <property type="entry name" value="Sigma54_activat"/>
    <property type="match status" value="1"/>
</dbReference>
<keyword evidence="2" id="KW-0067">ATP-binding</keyword>
<name>A0ABV8A0J6_9GAMM</name>
<dbReference type="InterPro" id="IPR003593">
    <property type="entry name" value="AAA+_ATPase"/>
</dbReference>
<evidence type="ECO:0000256" key="3">
    <source>
        <dbReference type="ARBA" id="ARBA00023015"/>
    </source>
</evidence>
<feature type="domain" description="Sigma-54 factor interaction" evidence="5">
    <location>
        <begin position="18"/>
        <end position="247"/>
    </location>
</feature>
<evidence type="ECO:0000256" key="4">
    <source>
        <dbReference type="ARBA" id="ARBA00023163"/>
    </source>
</evidence>
<dbReference type="Gene3D" id="1.10.10.60">
    <property type="entry name" value="Homeodomain-like"/>
    <property type="match status" value="1"/>
</dbReference>
<dbReference type="SUPFAM" id="SSF46689">
    <property type="entry name" value="Homeodomain-like"/>
    <property type="match status" value="1"/>
</dbReference>
<dbReference type="Gene3D" id="1.10.8.60">
    <property type="match status" value="1"/>
</dbReference>
<dbReference type="InterPro" id="IPR025944">
    <property type="entry name" value="Sigma_54_int_dom_CS"/>
</dbReference>
<dbReference type="Pfam" id="PF02954">
    <property type="entry name" value="HTH_8"/>
    <property type="match status" value="1"/>
</dbReference>
<evidence type="ECO:0000313" key="7">
    <source>
        <dbReference type="Proteomes" id="UP001595617"/>
    </source>
</evidence>
<organism evidence="6 7">
    <name type="scientific">Saccharospirillum mangrovi</name>
    <dbReference type="NCBI Taxonomy" id="2161747"/>
    <lineage>
        <taxon>Bacteria</taxon>
        <taxon>Pseudomonadati</taxon>
        <taxon>Pseudomonadota</taxon>
        <taxon>Gammaproteobacteria</taxon>
        <taxon>Oceanospirillales</taxon>
        <taxon>Saccharospirillaceae</taxon>
        <taxon>Saccharospirillum</taxon>
    </lineage>
</organism>
<accession>A0ABV8A0J6</accession>
<dbReference type="InterPro" id="IPR002078">
    <property type="entry name" value="Sigma_54_int"/>
</dbReference>
<dbReference type="PROSITE" id="PS00675">
    <property type="entry name" value="SIGMA54_INTERACT_1"/>
    <property type="match status" value="1"/>
</dbReference>
<dbReference type="InterPro" id="IPR009057">
    <property type="entry name" value="Homeodomain-like_sf"/>
</dbReference>
<keyword evidence="3" id="KW-0805">Transcription regulation</keyword>
<dbReference type="SMART" id="SM00382">
    <property type="entry name" value="AAA"/>
    <property type="match status" value="1"/>
</dbReference>
<evidence type="ECO:0000256" key="2">
    <source>
        <dbReference type="ARBA" id="ARBA00022840"/>
    </source>
</evidence>
<reference evidence="7" key="1">
    <citation type="journal article" date="2019" name="Int. J. Syst. Evol. Microbiol.">
        <title>The Global Catalogue of Microorganisms (GCM) 10K type strain sequencing project: providing services to taxonomists for standard genome sequencing and annotation.</title>
        <authorList>
            <consortium name="The Broad Institute Genomics Platform"/>
            <consortium name="The Broad Institute Genome Sequencing Center for Infectious Disease"/>
            <person name="Wu L."/>
            <person name="Ma J."/>
        </authorList>
    </citation>
    <scope>NUCLEOTIDE SEQUENCE [LARGE SCALE GENOMIC DNA]</scope>
    <source>
        <strain evidence="7">IBRC 10765</strain>
    </source>
</reference>
<sequence length="319" mass="35591">MKKARTAPALTAHNFHGLLTVAPEMLAFMEQTARVARTNASILLRGQSGTGKELVARYIHECSRRQGKTFSAINCAALSRELMASELFGHKRGAFTGATHDRTGLLQLTDGGTLFLDEIAEMPLDIQAGLLRVLQDRCFTPLGSSEVVHTDIRLVSATHTSLRRGVAEGVFREDLMYRIRVVPLYLPTLRERTGDIEMLAWQFIHTLNAENERQVTHMAQDVFDTLLTYSWPGNVRELSNVMAYCHAIGLGNELAYQDLPPELRGEAPPDEKPQDLETDERAELATLLQQHRGRKQAVADALGISRATLWRKLKQHGLS</sequence>
<keyword evidence="1" id="KW-0547">Nucleotide-binding</keyword>
<dbReference type="EMBL" id="JBHRYR010000004">
    <property type="protein sequence ID" value="MFC3854006.1"/>
    <property type="molecule type" value="Genomic_DNA"/>
</dbReference>
<protein>
    <submittedName>
        <fullName evidence="6">Sigma-54 interaction domain-containing protein</fullName>
    </submittedName>
</protein>